<proteinExistence type="predicted"/>
<evidence type="ECO:0008006" key="3">
    <source>
        <dbReference type="Google" id="ProtNLM"/>
    </source>
</evidence>
<dbReference type="Pfam" id="PF10720">
    <property type="entry name" value="DUF2515"/>
    <property type="match status" value="1"/>
</dbReference>
<dbReference type="InterPro" id="IPR019658">
    <property type="entry name" value="DUF2515"/>
</dbReference>
<dbReference type="RefSeq" id="WP_230632889.1">
    <property type="nucleotide sequence ID" value="NZ_MYFO02000006.1"/>
</dbReference>
<accession>A0A4Y8Q7G2</accession>
<evidence type="ECO:0000313" key="1">
    <source>
        <dbReference type="EMBL" id="TFE89759.1"/>
    </source>
</evidence>
<sequence>MSESMKQSGGFVRRCQKLLGRLAQLPVAGLELLLGRAGALLTSAQLSKDAQLLDIAPAAIRRLELVWQRQLRQGAGPLPRLSAEERQIAARIREQTARHNRNNVTRTEAYWEIYSSHPELHWALLAHMVSRNGGWSMTDLRGELLPRLLSRRTTEALFALLERANALIFQDAYPQLLLYRESRRRGRSLAHLLPHFGVSAFMTPVWQQFWTYGESAPLTVALIINEQHYIEQRVVRSPHFQASVLDTLLFKTQGWLQLNPVVFPYETTAGSGTPEPSSDLRKSGGEAGSLRLAGLILENFSNLTERIEFGKKLYALLFGIPAVHRGVVAFAEQTPHTGSRADYWPHLFAATRKTAPEAKFQERLDGGKLRPGAEPLYSPKLARAWPDRKVASAEPGDWFNSLKQTAFLQTIPLPFPFDITADALLGLNAIELAVLAAEALAAGGRAEEARPGDWPQP</sequence>
<gene>
    <name evidence="1" type="ORF">B5M42_06615</name>
</gene>
<organism evidence="1 2">
    <name type="scientific">Paenibacillus athensensis</name>
    <dbReference type="NCBI Taxonomy" id="1967502"/>
    <lineage>
        <taxon>Bacteria</taxon>
        <taxon>Bacillati</taxon>
        <taxon>Bacillota</taxon>
        <taxon>Bacilli</taxon>
        <taxon>Bacillales</taxon>
        <taxon>Paenibacillaceae</taxon>
        <taxon>Paenibacillus</taxon>
    </lineage>
</organism>
<dbReference type="Proteomes" id="UP000298246">
    <property type="component" value="Unassembled WGS sequence"/>
</dbReference>
<comment type="caution">
    <text evidence="1">The sequence shown here is derived from an EMBL/GenBank/DDBJ whole genome shotgun (WGS) entry which is preliminary data.</text>
</comment>
<evidence type="ECO:0000313" key="2">
    <source>
        <dbReference type="Proteomes" id="UP000298246"/>
    </source>
</evidence>
<reference evidence="1 2" key="1">
    <citation type="submission" date="2017-03" db="EMBL/GenBank/DDBJ databases">
        <title>Isolation of Levoglucosan Utilizing Bacteria.</title>
        <authorList>
            <person name="Arya A.S."/>
        </authorList>
    </citation>
    <scope>NUCLEOTIDE SEQUENCE [LARGE SCALE GENOMIC DNA]</scope>
    <source>
        <strain evidence="1 2">MEC069</strain>
    </source>
</reference>
<protein>
    <recommendedName>
        <fullName evidence="3">DUF2515 domain-containing protein</fullName>
    </recommendedName>
</protein>
<dbReference type="EMBL" id="MYFO01000006">
    <property type="protein sequence ID" value="TFE89759.1"/>
    <property type="molecule type" value="Genomic_DNA"/>
</dbReference>
<name>A0A4Y8Q7G2_9BACL</name>
<dbReference type="AlphaFoldDB" id="A0A4Y8Q7G2"/>
<keyword evidence="2" id="KW-1185">Reference proteome</keyword>